<sequence length="664" mass="74089">MTTYDDYGMPVGVYSEPESLTHQALRLARAFAVYRVKPAVERQAHRLRHGNWTFRGLFSVVRVLLVLWIITLYWGERSLFDDALESCRWEDWEDWGNEANPHRLVFVADPQLVDPHTYPGRPWPLNPLTVQHTDLYLRRAYSRIQTVLYPDSVVFLGDLFDGGREWSTRFTKSPEEQYRKYGNDFWLREYNRFGNIFFAHWADGGLEPRPGQPGRKIISSLPGNHDLGFGKGIQASVRKRFNAYFGDGNRIDILGNHTFVQIDSVSLSALGQESPNTVQELWKPTMEFLEHAKEQKYKLVQRELRVQQGLKPYPGFSHEIIEEDRLPTAELPHSNDTVTEFPTILLTHVPLYRNPGTPCGPLREHWPPTPVAKGEPPLESDDRNAIAVRGGYQYQNVLNKEITSDIAEKVGGIGYAFSGDDHDYCDVVHRGYASSGGGIREITVKSISWAMGVRRPGFQMVSMWNPVNELGSPLKGDASKTLQTHLCLLPDQLAIFIRYATLFGFTLVALALRALAVMTGMAKSTYQPSADSPLLPTVNANASSAENEKAEQKAREERRTEEEYTHSSNSSSGAATATAGQVYIPAHSACGVLWRRGGGEEGDEGLGRGKEGEEEGEEEGPSAVLGGVLGRVGQGGDWRVCVVFLVGVEGVGRGVLMGFWGLCY</sequence>
<keyword evidence="5" id="KW-1185">Reference proteome</keyword>
<dbReference type="STRING" id="1448308.A0A2T2NDL3"/>
<dbReference type="OrthoDB" id="5977743at2759"/>
<organism evidence="4 5">
    <name type="scientific">Corynespora cassiicola Philippines</name>
    <dbReference type="NCBI Taxonomy" id="1448308"/>
    <lineage>
        <taxon>Eukaryota</taxon>
        <taxon>Fungi</taxon>
        <taxon>Dikarya</taxon>
        <taxon>Ascomycota</taxon>
        <taxon>Pezizomycotina</taxon>
        <taxon>Dothideomycetes</taxon>
        <taxon>Pleosporomycetidae</taxon>
        <taxon>Pleosporales</taxon>
        <taxon>Corynesporascaceae</taxon>
        <taxon>Corynespora</taxon>
    </lineage>
</organism>
<dbReference type="PANTHER" id="PTHR13315">
    <property type="entry name" value="METALLO PHOSPHOESTERASE RELATED"/>
    <property type="match status" value="1"/>
</dbReference>
<dbReference type="Proteomes" id="UP000240883">
    <property type="component" value="Unassembled WGS sequence"/>
</dbReference>
<feature type="transmembrane region" description="Helical" evidence="3">
    <location>
        <begin position="496"/>
        <end position="516"/>
    </location>
</feature>
<gene>
    <name evidence="4" type="ORF">BS50DRAFT_113732</name>
</gene>
<dbReference type="AlphaFoldDB" id="A0A2T2NDL3"/>
<dbReference type="GO" id="GO:0005783">
    <property type="term" value="C:endoplasmic reticulum"/>
    <property type="evidence" value="ECO:0007669"/>
    <property type="project" value="TreeGrafter"/>
</dbReference>
<reference evidence="4 5" key="1">
    <citation type="journal article" date="2018" name="Front. Microbiol.">
        <title>Genome-Wide Analysis of Corynespora cassiicola Leaf Fall Disease Putative Effectors.</title>
        <authorList>
            <person name="Lopez D."/>
            <person name="Ribeiro S."/>
            <person name="Label P."/>
            <person name="Fumanal B."/>
            <person name="Venisse J.S."/>
            <person name="Kohler A."/>
            <person name="de Oliveira R.R."/>
            <person name="Labutti K."/>
            <person name="Lipzen A."/>
            <person name="Lail K."/>
            <person name="Bauer D."/>
            <person name="Ohm R.A."/>
            <person name="Barry K.W."/>
            <person name="Spatafora J."/>
            <person name="Grigoriev I.V."/>
            <person name="Martin F.M."/>
            <person name="Pujade-Renaud V."/>
        </authorList>
    </citation>
    <scope>NUCLEOTIDE SEQUENCE [LARGE SCALE GENOMIC DNA]</scope>
    <source>
        <strain evidence="4 5">Philippines</strain>
    </source>
</reference>
<keyword evidence="3" id="KW-0812">Transmembrane</keyword>
<evidence type="ECO:0000256" key="1">
    <source>
        <dbReference type="ARBA" id="ARBA00023136"/>
    </source>
</evidence>
<protein>
    <submittedName>
        <fullName evidence="4">Uncharacterized protein</fullName>
    </submittedName>
</protein>
<evidence type="ECO:0000313" key="5">
    <source>
        <dbReference type="Proteomes" id="UP000240883"/>
    </source>
</evidence>
<evidence type="ECO:0000256" key="3">
    <source>
        <dbReference type="SAM" id="Phobius"/>
    </source>
</evidence>
<proteinExistence type="predicted"/>
<dbReference type="PANTHER" id="PTHR13315:SF4">
    <property type="entry name" value="METALLOPHOSPHOESTERASE, ISOFORM E"/>
    <property type="match status" value="1"/>
</dbReference>
<evidence type="ECO:0000256" key="2">
    <source>
        <dbReference type="SAM" id="MobiDB-lite"/>
    </source>
</evidence>
<feature type="compositionally biased region" description="Basic and acidic residues" evidence="2">
    <location>
        <begin position="546"/>
        <end position="565"/>
    </location>
</feature>
<keyword evidence="1 3" id="KW-0472">Membrane</keyword>
<dbReference type="GO" id="GO:0006506">
    <property type="term" value="P:GPI anchor biosynthetic process"/>
    <property type="evidence" value="ECO:0007669"/>
    <property type="project" value="InterPro"/>
</dbReference>
<evidence type="ECO:0000313" key="4">
    <source>
        <dbReference type="EMBL" id="PSN63460.1"/>
    </source>
</evidence>
<name>A0A2T2NDL3_CORCC</name>
<dbReference type="SUPFAM" id="SSF56300">
    <property type="entry name" value="Metallo-dependent phosphatases"/>
    <property type="match status" value="1"/>
</dbReference>
<dbReference type="InterPro" id="IPR029052">
    <property type="entry name" value="Metallo-depent_PP-like"/>
</dbReference>
<feature type="transmembrane region" description="Helical" evidence="3">
    <location>
        <begin position="52"/>
        <end position="74"/>
    </location>
</feature>
<feature type="region of interest" description="Disordered" evidence="2">
    <location>
        <begin position="597"/>
        <end position="621"/>
    </location>
</feature>
<dbReference type="InterPro" id="IPR033308">
    <property type="entry name" value="PGAP5/Cdc1/Ted1"/>
</dbReference>
<feature type="region of interest" description="Disordered" evidence="2">
    <location>
        <begin position="526"/>
        <end position="575"/>
    </location>
</feature>
<accession>A0A2T2NDL3</accession>
<dbReference type="GO" id="GO:0016020">
    <property type="term" value="C:membrane"/>
    <property type="evidence" value="ECO:0007669"/>
    <property type="project" value="GOC"/>
</dbReference>
<keyword evidence="3" id="KW-1133">Transmembrane helix</keyword>
<dbReference type="EMBL" id="KZ678140">
    <property type="protein sequence ID" value="PSN63460.1"/>
    <property type="molecule type" value="Genomic_DNA"/>
</dbReference>
<feature type="region of interest" description="Disordered" evidence="2">
    <location>
        <begin position="360"/>
        <end position="380"/>
    </location>
</feature>